<dbReference type="PRINTS" id="PR00032">
    <property type="entry name" value="HTHARAC"/>
</dbReference>
<dbReference type="InterPro" id="IPR018062">
    <property type="entry name" value="HTH_AraC-typ_CS"/>
</dbReference>
<dbReference type="EMBL" id="JAPRAT010000011">
    <property type="protein sequence ID" value="MCZ0703029.1"/>
    <property type="molecule type" value="Genomic_DNA"/>
</dbReference>
<comment type="caution">
    <text evidence="5">The sequence shown here is derived from an EMBL/GenBank/DDBJ whole genome shotgun (WGS) entry which is preliminary data.</text>
</comment>
<dbReference type="Proteomes" id="UP001084197">
    <property type="component" value="Unassembled WGS sequence"/>
</dbReference>
<feature type="domain" description="HTH araC/xylS-type" evidence="4">
    <location>
        <begin position="175"/>
        <end position="273"/>
    </location>
</feature>
<dbReference type="PANTHER" id="PTHR43280">
    <property type="entry name" value="ARAC-FAMILY TRANSCRIPTIONAL REGULATOR"/>
    <property type="match status" value="1"/>
</dbReference>
<keyword evidence="3" id="KW-0804">Transcription</keyword>
<evidence type="ECO:0000256" key="2">
    <source>
        <dbReference type="ARBA" id="ARBA00023125"/>
    </source>
</evidence>
<organism evidence="5 6">
    <name type="scientific">Natronobacillus azotifigens</name>
    <dbReference type="NCBI Taxonomy" id="472978"/>
    <lineage>
        <taxon>Bacteria</taxon>
        <taxon>Bacillati</taxon>
        <taxon>Bacillota</taxon>
        <taxon>Bacilli</taxon>
        <taxon>Bacillales</taxon>
        <taxon>Bacillaceae</taxon>
        <taxon>Natronobacillus</taxon>
    </lineage>
</organism>
<dbReference type="AlphaFoldDB" id="A0A9J6RBW6"/>
<dbReference type="SUPFAM" id="SSF51182">
    <property type="entry name" value="RmlC-like cupins"/>
    <property type="match status" value="1"/>
</dbReference>
<dbReference type="GO" id="GO:0003700">
    <property type="term" value="F:DNA-binding transcription factor activity"/>
    <property type="evidence" value="ECO:0007669"/>
    <property type="project" value="InterPro"/>
</dbReference>
<dbReference type="InterPro" id="IPR009057">
    <property type="entry name" value="Homeodomain-like_sf"/>
</dbReference>
<name>A0A9J6RBW6_9BACI</name>
<dbReference type="SUPFAM" id="SSF46689">
    <property type="entry name" value="Homeodomain-like"/>
    <property type="match status" value="2"/>
</dbReference>
<dbReference type="InterPro" id="IPR013096">
    <property type="entry name" value="Cupin_2"/>
</dbReference>
<dbReference type="InterPro" id="IPR011051">
    <property type="entry name" value="RmlC_Cupin_sf"/>
</dbReference>
<dbReference type="Pfam" id="PF07883">
    <property type="entry name" value="Cupin_2"/>
    <property type="match status" value="1"/>
</dbReference>
<dbReference type="InterPro" id="IPR020449">
    <property type="entry name" value="Tscrpt_reg_AraC-type_HTH"/>
</dbReference>
<dbReference type="PROSITE" id="PS00041">
    <property type="entry name" value="HTH_ARAC_FAMILY_1"/>
    <property type="match status" value="1"/>
</dbReference>
<dbReference type="InterPro" id="IPR018060">
    <property type="entry name" value="HTH_AraC"/>
</dbReference>
<evidence type="ECO:0000259" key="4">
    <source>
        <dbReference type="PROSITE" id="PS01124"/>
    </source>
</evidence>
<keyword evidence="2" id="KW-0238">DNA-binding</keyword>
<dbReference type="PROSITE" id="PS01124">
    <property type="entry name" value="HTH_ARAC_FAMILY_2"/>
    <property type="match status" value="1"/>
</dbReference>
<dbReference type="RefSeq" id="WP_268779799.1">
    <property type="nucleotide sequence ID" value="NZ_JAPRAT010000011.1"/>
</dbReference>
<accession>A0A9J6RBW6</accession>
<sequence length="307" mass="36223">MKAFYETRQYESHVKIWHRVYRNLAFVPHWHTEIEMIYIREGALEVTLESESVRGTKGDLIIVESGEIHYSNIGKNTNVLEFIIFDPAIINSIFKGFNLKTALLTKNTLKKSQLTKHLQALLYTINYEVKYKNKFYDEIIEAELRKFCLLLKRNAAYLINDDQPKCQRDRIDEFQSFLDYLERNYSEDISLSDGANYLNLNTSYFSTLFKDYTGSTFVRYLNAIRIEKALEYIQKKEQSIIEIAYDCGYNNIRSFNRVFKEFTGIAPSQFMKVANQDEYIYKIRKSAHIEHTEEFENKTILNLNGSV</sequence>
<evidence type="ECO:0000313" key="6">
    <source>
        <dbReference type="Proteomes" id="UP001084197"/>
    </source>
</evidence>
<proteinExistence type="predicted"/>
<dbReference type="Pfam" id="PF12833">
    <property type="entry name" value="HTH_18"/>
    <property type="match status" value="1"/>
</dbReference>
<dbReference type="SMART" id="SM00342">
    <property type="entry name" value="HTH_ARAC"/>
    <property type="match status" value="1"/>
</dbReference>
<evidence type="ECO:0000256" key="1">
    <source>
        <dbReference type="ARBA" id="ARBA00023015"/>
    </source>
</evidence>
<reference evidence="5" key="1">
    <citation type="submission" date="2022-11" db="EMBL/GenBank/DDBJ databases">
        <title>WGS of Natronobacillus azotifigens 24KS-1, an anaerobic diazotrophic haloalkaliphile from soda-rich habitats.</title>
        <authorList>
            <person name="Sorokin D.Y."/>
            <person name="Merkel A.Y."/>
        </authorList>
    </citation>
    <scope>NUCLEOTIDE SEQUENCE</scope>
    <source>
        <strain evidence="5">24KS-1</strain>
    </source>
</reference>
<dbReference type="Gene3D" id="1.10.10.60">
    <property type="entry name" value="Homeodomain-like"/>
    <property type="match status" value="2"/>
</dbReference>
<evidence type="ECO:0000313" key="5">
    <source>
        <dbReference type="EMBL" id="MCZ0703029.1"/>
    </source>
</evidence>
<dbReference type="GO" id="GO:0043565">
    <property type="term" value="F:sequence-specific DNA binding"/>
    <property type="evidence" value="ECO:0007669"/>
    <property type="project" value="InterPro"/>
</dbReference>
<dbReference type="InterPro" id="IPR014710">
    <property type="entry name" value="RmlC-like_jellyroll"/>
</dbReference>
<gene>
    <name evidence="5" type="ORF">OWO01_07375</name>
</gene>
<protein>
    <submittedName>
        <fullName evidence="5">AraC family transcriptional regulator</fullName>
    </submittedName>
</protein>
<dbReference type="PANTHER" id="PTHR43280:SF28">
    <property type="entry name" value="HTH-TYPE TRANSCRIPTIONAL ACTIVATOR RHAS"/>
    <property type="match status" value="1"/>
</dbReference>
<dbReference type="Gene3D" id="2.60.120.10">
    <property type="entry name" value="Jelly Rolls"/>
    <property type="match status" value="1"/>
</dbReference>
<keyword evidence="1" id="KW-0805">Transcription regulation</keyword>
<evidence type="ECO:0000256" key="3">
    <source>
        <dbReference type="ARBA" id="ARBA00023163"/>
    </source>
</evidence>
<keyword evidence="6" id="KW-1185">Reference proteome</keyword>